<accession>A0A6I4TDB4</accession>
<dbReference type="AlphaFoldDB" id="A0A6I4TDB4"/>
<dbReference type="Gene3D" id="3.40.50.150">
    <property type="entry name" value="Vaccinia Virus protein VP39"/>
    <property type="match status" value="1"/>
</dbReference>
<dbReference type="RefSeq" id="WP_160610375.1">
    <property type="nucleotide sequence ID" value="NZ_WTZA01000001.1"/>
</dbReference>
<keyword evidence="1" id="KW-0489">Methyltransferase</keyword>
<name>A0A6I4TDB4_9SPHN</name>
<keyword evidence="1" id="KW-0808">Transferase</keyword>
<dbReference type="SUPFAM" id="SSF53335">
    <property type="entry name" value="S-adenosyl-L-methionine-dependent methyltransferases"/>
    <property type="match status" value="1"/>
</dbReference>
<comment type="caution">
    <text evidence="1">The sequence shown here is derived from an EMBL/GenBank/DDBJ whole genome shotgun (WGS) entry which is preliminary data.</text>
</comment>
<protein>
    <submittedName>
        <fullName evidence="1">Methyltransferase domain-containing protein</fullName>
    </submittedName>
</protein>
<dbReference type="Pfam" id="PF13489">
    <property type="entry name" value="Methyltransf_23"/>
    <property type="match status" value="1"/>
</dbReference>
<reference evidence="1 2" key="1">
    <citation type="submission" date="2019-12" db="EMBL/GenBank/DDBJ databases">
        <title>Genomic-based taxomic classification of the family Erythrobacteraceae.</title>
        <authorList>
            <person name="Xu L."/>
        </authorList>
    </citation>
    <scope>NUCLEOTIDE SEQUENCE [LARGE SCALE GENOMIC DNA]</scope>
    <source>
        <strain evidence="1 2">100921-2</strain>
    </source>
</reference>
<dbReference type="InterPro" id="IPR029063">
    <property type="entry name" value="SAM-dependent_MTases_sf"/>
</dbReference>
<dbReference type="GO" id="GO:0032259">
    <property type="term" value="P:methylation"/>
    <property type="evidence" value="ECO:0007669"/>
    <property type="project" value="UniProtKB-KW"/>
</dbReference>
<evidence type="ECO:0000313" key="2">
    <source>
        <dbReference type="Proteomes" id="UP000439522"/>
    </source>
</evidence>
<sequence length="213" mass="23482">MAFRSDYHDLVRRDVLPLVPANAGAVLDFGGGRGATSAALCAQGRATRAVLLDQVAEHRLPGVDGEAVDFDDHAALEDALVRNGPFDTILALDVLEHLKDPWRTVHALDRAMTDQGTMIISVPNMSAWEVVAPLLLRGRFDYEDAGIRDRTHLRWFTRHSAIALATCSGLKLQAVQANIGRRKGRYFNAATFGLLERFTAMQYVIAVKKESTR</sequence>
<dbReference type="OrthoDB" id="7583028at2"/>
<organism evidence="1 2">
    <name type="scientific">Tsuneonella aeria</name>
    <dbReference type="NCBI Taxonomy" id="1837929"/>
    <lineage>
        <taxon>Bacteria</taxon>
        <taxon>Pseudomonadati</taxon>
        <taxon>Pseudomonadota</taxon>
        <taxon>Alphaproteobacteria</taxon>
        <taxon>Sphingomonadales</taxon>
        <taxon>Erythrobacteraceae</taxon>
        <taxon>Tsuneonella</taxon>
    </lineage>
</organism>
<keyword evidence="2" id="KW-1185">Reference proteome</keyword>
<proteinExistence type="predicted"/>
<dbReference type="GO" id="GO:0008168">
    <property type="term" value="F:methyltransferase activity"/>
    <property type="evidence" value="ECO:0007669"/>
    <property type="project" value="UniProtKB-KW"/>
</dbReference>
<dbReference type="EMBL" id="WTZA01000001">
    <property type="protein sequence ID" value="MXO74637.1"/>
    <property type="molecule type" value="Genomic_DNA"/>
</dbReference>
<dbReference type="Proteomes" id="UP000439522">
    <property type="component" value="Unassembled WGS sequence"/>
</dbReference>
<gene>
    <name evidence="1" type="ORF">GRI40_05295</name>
</gene>
<evidence type="ECO:0000313" key="1">
    <source>
        <dbReference type="EMBL" id="MXO74637.1"/>
    </source>
</evidence>